<dbReference type="SUPFAM" id="SSF56300">
    <property type="entry name" value="Metallo-dependent phosphatases"/>
    <property type="match status" value="2"/>
</dbReference>
<organism evidence="8 9">
    <name type="scientific">Panaeolus cyanescens</name>
    <dbReference type="NCBI Taxonomy" id="181874"/>
    <lineage>
        <taxon>Eukaryota</taxon>
        <taxon>Fungi</taxon>
        <taxon>Dikarya</taxon>
        <taxon>Basidiomycota</taxon>
        <taxon>Agaricomycotina</taxon>
        <taxon>Agaricomycetes</taxon>
        <taxon>Agaricomycetidae</taxon>
        <taxon>Agaricales</taxon>
        <taxon>Agaricineae</taxon>
        <taxon>Galeropsidaceae</taxon>
        <taxon>Panaeolus</taxon>
    </lineage>
</organism>
<keyword evidence="4" id="KW-0464">Manganese</keyword>
<dbReference type="InParanoid" id="A0A409YDA1"/>
<evidence type="ECO:0000313" key="9">
    <source>
        <dbReference type="Proteomes" id="UP000284842"/>
    </source>
</evidence>
<evidence type="ECO:0000256" key="5">
    <source>
        <dbReference type="ARBA" id="ARBA00048336"/>
    </source>
</evidence>
<dbReference type="PANTHER" id="PTHR45619">
    <property type="entry name" value="SERINE/THREONINE-PROTEIN PHOSPHATASE PP2A-RELATED"/>
    <property type="match status" value="1"/>
</dbReference>
<feature type="domain" description="Serine/threonine specific protein phosphatases" evidence="7">
    <location>
        <begin position="21"/>
        <end position="270"/>
    </location>
</feature>
<keyword evidence="2" id="KW-0479">Metal-binding</keyword>
<evidence type="ECO:0000256" key="3">
    <source>
        <dbReference type="ARBA" id="ARBA00022801"/>
    </source>
</evidence>
<dbReference type="Pfam" id="PF00149">
    <property type="entry name" value="Metallophos"/>
    <property type="match status" value="1"/>
</dbReference>
<feature type="non-terminal residue" evidence="8">
    <location>
        <position position="304"/>
    </location>
</feature>
<evidence type="ECO:0000259" key="7">
    <source>
        <dbReference type="SMART" id="SM00156"/>
    </source>
</evidence>
<keyword evidence="6" id="KW-0812">Transmembrane</keyword>
<dbReference type="EMBL" id="NHTK01001280">
    <property type="protein sequence ID" value="PPR00993.1"/>
    <property type="molecule type" value="Genomic_DNA"/>
</dbReference>
<dbReference type="InterPro" id="IPR004843">
    <property type="entry name" value="Calcineurin-like_PHP"/>
</dbReference>
<dbReference type="STRING" id="181874.A0A409YDA1"/>
<evidence type="ECO:0000256" key="2">
    <source>
        <dbReference type="ARBA" id="ARBA00022723"/>
    </source>
</evidence>
<dbReference type="GO" id="GO:0004722">
    <property type="term" value="F:protein serine/threonine phosphatase activity"/>
    <property type="evidence" value="ECO:0007669"/>
    <property type="project" value="UniProtKB-EC"/>
</dbReference>
<sequence length="304" mass="34445">MTIDSYNPDKWIDQLRTCTHLPENDMKKLCDRVRNILLEESNIQPVSSPVTICGDIHGQFWDLLELLRKGGDVPGTSYIFMQLYVSVCLSSSPTTLSPSHPPLSFSFSFSFSSSLILLLLFNPHISIHSPPDYHPTLTPPPQIIDGTVLCVHGGLSPDIRTLDSIRTLSRAQEIPHEGAFCDLMWSDPDDIDNWAVSPRGAGWLFGANVVREFNHVNSLTLIARAHQLVQEGYKHMFDDALVTVWSAPNYCYRWVLPPFLLDLLLYHPSLHPHALHPFSSSFILFTLYLFFIALLTLRTLYSLR</sequence>
<dbReference type="Gene3D" id="3.60.21.10">
    <property type="match status" value="2"/>
</dbReference>
<accession>A0A409YDA1</accession>
<comment type="caution">
    <text evidence="8">The sequence shown here is derived from an EMBL/GenBank/DDBJ whole genome shotgun (WGS) entry which is preliminary data.</text>
</comment>
<name>A0A409YDA1_9AGAR</name>
<gene>
    <name evidence="8" type="ORF">CVT24_000286</name>
</gene>
<dbReference type="GO" id="GO:0046872">
    <property type="term" value="F:metal ion binding"/>
    <property type="evidence" value="ECO:0007669"/>
    <property type="project" value="UniProtKB-KW"/>
</dbReference>
<comment type="catalytic activity">
    <reaction evidence="5">
        <text>O-phospho-L-threonyl-[protein] + H2O = L-threonyl-[protein] + phosphate</text>
        <dbReference type="Rhea" id="RHEA:47004"/>
        <dbReference type="Rhea" id="RHEA-COMP:11060"/>
        <dbReference type="Rhea" id="RHEA-COMP:11605"/>
        <dbReference type="ChEBI" id="CHEBI:15377"/>
        <dbReference type="ChEBI" id="CHEBI:30013"/>
        <dbReference type="ChEBI" id="CHEBI:43474"/>
        <dbReference type="ChEBI" id="CHEBI:61977"/>
        <dbReference type="EC" id="3.1.3.16"/>
    </reaction>
</comment>
<evidence type="ECO:0000256" key="4">
    <source>
        <dbReference type="ARBA" id="ARBA00023211"/>
    </source>
</evidence>
<keyword evidence="3" id="KW-0378">Hydrolase</keyword>
<keyword evidence="6" id="KW-1133">Transmembrane helix</keyword>
<dbReference type="OrthoDB" id="1930084at2759"/>
<evidence type="ECO:0000256" key="1">
    <source>
        <dbReference type="ARBA" id="ARBA00013081"/>
    </source>
</evidence>
<dbReference type="EC" id="3.1.3.16" evidence="1"/>
<proteinExistence type="predicted"/>
<dbReference type="InterPro" id="IPR047129">
    <property type="entry name" value="PPA2-like"/>
</dbReference>
<keyword evidence="6" id="KW-0472">Membrane</keyword>
<dbReference type="InterPro" id="IPR029052">
    <property type="entry name" value="Metallo-depent_PP-like"/>
</dbReference>
<evidence type="ECO:0000256" key="6">
    <source>
        <dbReference type="SAM" id="Phobius"/>
    </source>
</evidence>
<dbReference type="PRINTS" id="PR00114">
    <property type="entry name" value="STPHPHTASE"/>
</dbReference>
<dbReference type="SMART" id="SM00156">
    <property type="entry name" value="PP2Ac"/>
    <property type="match status" value="1"/>
</dbReference>
<feature type="transmembrane region" description="Helical" evidence="6">
    <location>
        <begin position="282"/>
        <end position="301"/>
    </location>
</feature>
<evidence type="ECO:0000313" key="8">
    <source>
        <dbReference type="EMBL" id="PPR00993.1"/>
    </source>
</evidence>
<dbReference type="Proteomes" id="UP000284842">
    <property type="component" value="Unassembled WGS sequence"/>
</dbReference>
<dbReference type="AlphaFoldDB" id="A0A409YDA1"/>
<keyword evidence="9" id="KW-1185">Reference proteome</keyword>
<reference evidence="8 9" key="1">
    <citation type="journal article" date="2018" name="Evol. Lett.">
        <title>Horizontal gene cluster transfer increased hallucinogenic mushroom diversity.</title>
        <authorList>
            <person name="Reynolds H.T."/>
            <person name="Vijayakumar V."/>
            <person name="Gluck-Thaler E."/>
            <person name="Korotkin H.B."/>
            <person name="Matheny P.B."/>
            <person name="Slot J.C."/>
        </authorList>
    </citation>
    <scope>NUCLEOTIDE SEQUENCE [LARGE SCALE GENOMIC DNA]</scope>
    <source>
        <strain evidence="8 9">2629</strain>
    </source>
</reference>
<protein>
    <recommendedName>
        <fullName evidence="1">protein-serine/threonine phosphatase</fullName>
        <ecNumber evidence="1">3.1.3.16</ecNumber>
    </recommendedName>
</protein>
<dbReference type="InterPro" id="IPR006186">
    <property type="entry name" value="Ser/Thr-sp_prot-phosphatase"/>
</dbReference>